<organism evidence="3 4">
    <name type="scientific">Crepidotus variabilis</name>
    <dbReference type="NCBI Taxonomy" id="179855"/>
    <lineage>
        <taxon>Eukaryota</taxon>
        <taxon>Fungi</taxon>
        <taxon>Dikarya</taxon>
        <taxon>Basidiomycota</taxon>
        <taxon>Agaricomycotina</taxon>
        <taxon>Agaricomycetes</taxon>
        <taxon>Agaricomycetidae</taxon>
        <taxon>Agaricales</taxon>
        <taxon>Agaricineae</taxon>
        <taxon>Crepidotaceae</taxon>
        <taxon>Crepidotus</taxon>
    </lineage>
</organism>
<dbReference type="Proteomes" id="UP000807306">
    <property type="component" value="Unassembled WGS sequence"/>
</dbReference>
<feature type="transmembrane region" description="Helical" evidence="1">
    <location>
        <begin position="257"/>
        <end position="278"/>
    </location>
</feature>
<dbReference type="OrthoDB" id="3251775at2759"/>
<feature type="transmembrane region" description="Helical" evidence="1">
    <location>
        <begin position="107"/>
        <end position="127"/>
    </location>
</feature>
<dbReference type="EMBL" id="MU157840">
    <property type="protein sequence ID" value="KAF9530335.1"/>
    <property type="molecule type" value="Genomic_DNA"/>
</dbReference>
<accession>A0A9P6EK39</accession>
<protein>
    <recommendedName>
        <fullName evidence="2">DUF6533 domain-containing protein</fullName>
    </recommendedName>
</protein>
<keyword evidence="1" id="KW-0812">Transmembrane</keyword>
<feature type="domain" description="DUF6533" evidence="2">
    <location>
        <begin position="41"/>
        <end position="86"/>
    </location>
</feature>
<keyword evidence="1" id="KW-1133">Transmembrane helix</keyword>
<proteinExistence type="predicted"/>
<evidence type="ECO:0000313" key="3">
    <source>
        <dbReference type="EMBL" id="KAF9530335.1"/>
    </source>
</evidence>
<evidence type="ECO:0000256" key="1">
    <source>
        <dbReference type="SAM" id="Phobius"/>
    </source>
</evidence>
<feature type="transmembrane region" description="Helical" evidence="1">
    <location>
        <begin position="192"/>
        <end position="215"/>
    </location>
</feature>
<reference evidence="3" key="1">
    <citation type="submission" date="2020-11" db="EMBL/GenBank/DDBJ databases">
        <authorList>
            <consortium name="DOE Joint Genome Institute"/>
            <person name="Ahrendt S."/>
            <person name="Riley R."/>
            <person name="Andreopoulos W."/>
            <person name="Labutti K."/>
            <person name="Pangilinan J."/>
            <person name="Ruiz-Duenas F.J."/>
            <person name="Barrasa J.M."/>
            <person name="Sanchez-Garcia M."/>
            <person name="Camarero S."/>
            <person name="Miyauchi S."/>
            <person name="Serrano A."/>
            <person name="Linde D."/>
            <person name="Babiker R."/>
            <person name="Drula E."/>
            <person name="Ayuso-Fernandez I."/>
            <person name="Pacheco R."/>
            <person name="Padilla G."/>
            <person name="Ferreira P."/>
            <person name="Barriuso J."/>
            <person name="Kellner H."/>
            <person name="Castanera R."/>
            <person name="Alfaro M."/>
            <person name="Ramirez L."/>
            <person name="Pisabarro A.G."/>
            <person name="Kuo A."/>
            <person name="Tritt A."/>
            <person name="Lipzen A."/>
            <person name="He G."/>
            <person name="Yan M."/>
            <person name="Ng V."/>
            <person name="Cullen D."/>
            <person name="Martin F."/>
            <person name="Rosso M.-N."/>
            <person name="Henrissat B."/>
            <person name="Hibbett D."/>
            <person name="Martinez A.T."/>
            <person name="Grigoriev I.V."/>
        </authorList>
    </citation>
    <scope>NUCLEOTIDE SEQUENCE</scope>
    <source>
        <strain evidence="3">CBS 506.95</strain>
    </source>
</reference>
<evidence type="ECO:0000313" key="4">
    <source>
        <dbReference type="Proteomes" id="UP000807306"/>
    </source>
</evidence>
<comment type="caution">
    <text evidence="3">The sequence shown here is derived from an EMBL/GenBank/DDBJ whole genome shotgun (WGS) entry which is preliminary data.</text>
</comment>
<feature type="transmembrane region" description="Helical" evidence="1">
    <location>
        <begin position="139"/>
        <end position="165"/>
    </location>
</feature>
<dbReference type="Pfam" id="PF20151">
    <property type="entry name" value="DUF6533"/>
    <property type="match status" value="1"/>
</dbReference>
<evidence type="ECO:0000259" key="2">
    <source>
        <dbReference type="Pfam" id="PF20151"/>
    </source>
</evidence>
<sequence length="321" mass="36177">MPAMSLPCADVCSSILGPNMTVQKAMELLVFIKLEINQTRYVIAAALGLQVYEWFAGLEDELRLVHRKGWTLIKILYLLCRYYPLLLWIVIIWAYVADHPKEICDKVVYPVNAILAPCQFFSQAVMLMRAFAFSGRNPYVLMVLGSCYLLLVGMGIWTFCTQVAVLPPQLFWALNGTGCFPNYGDGWMALRLGYTMLAAILMDLLSLIVVAFYCVTNKSRHVSLARYFFSQGLISFILVVLVNCAAAIAYFRPMLHTSGVGIPIAFVISNIVACRVILQLRARVYPTMKQIEQQHSLLIHNALDSRLNDDSWVMDLDAEVL</sequence>
<feature type="transmembrane region" description="Helical" evidence="1">
    <location>
        <begin position="227"/>
        <end position="251"/>
    </location>
</feature>
<keyword evidence="1" id="KW-0472">Membrane</keyword>
<dbReference type="AlphaFoldDB" id="A0A9P6EK39"/>
<name>A0A9P6EK39_9AGAR</name>
<gene>
    <name evidence="3" type="ORF">CPB83DRAFT_850726</name>
</gene>
<feature type="transmembrane region" description="Helical" evidence="1">
    <location>
        <begin position="75"/>
        <end position="95"/>
    </location>
</feature>
<dbReference type="InterPro" id="IPR045340">
    <property type="entry name" value="DUF6533"/>
</dbReference>
<keyword evidence="4" id="KW-1185">Reference proteome</keyword>